<evidence type="ECO:0000313" key="2">
    <source>
        <dbReference type="Proteomes" id="UP000326799"/>
    </source>
</evidence>
<gene>
    <name evidence="1" type="ORF">BDV33DRAFT_184995</name>
</gene>
<reference evidence="1 2" key="1">
    <citation type="submission" date="2019-04" db="EMBL/GenBank/DDBJ databases">
        <title>Fungal friends and foes A comparative genomics study of 23 Aspergillus species from section Flavi.</title>
        <authorList>
            <consortium name="DOE Joint Genome Institute"/>
            <person name="Kjaerbolling I."/>
            <person name="Vesth T.C."/>
            <person name="Frisvad J.C."/>
            <person name="Nybo J.L."/>
            <person name="Theobald S."/>
            <person name="Kildgaard S."/>
            <person name="Petersen T.I."/>
            <person name="Kuo A."/>
            <person name="Sato A."/>
            <person name="Lyhne E.K."/>
            <person name="Kogle M.E."/>
            <person name="Wiebenga A."/>
            <person name="Kun R.S."/>
            <person name="Lubbers R.J."/>
            <person name="Makela M.R."/>
            <person name="Barry K."/>
            <person name="Chovatia M."/>
            <person name="Clum A."/>
            <person name="Daum C."/>
            <person name="Haridas S."/>
            <person name="He G."/>
            <person name="LaButti K."/>
            <person name="Lipzen A."/>
            <person name="Mondo S."/>
            <person name="Pangilinan J."/>
            <person name="Riley R."/>
            <person name="Salamov A."/>
            <person name="Simmons B.A."/>
            <person name="Magnuson J.K."/>
            <person name="Henrissat B."/>
            <person name="Mortensen U.H."/>
            <person name="Larsen T.O."/>
            <person name="De vries R.P."/>
            <person name="Grigoriev I.V."/>
            <person name="Machida M."/>
            <person name="Baker S.E."/>
            <person name="Andersen M.R."/>
        </authorList>
    </citation>
    <scope>NUCLEOTIDE SEQUENCE [LARGE SCALE GENOMIC DNA]</scope>
    <source>
        <strain evidence="1 2">CBS 126849</strain>
    </source>
</reference>
<dbReference type="AlphaFoldDB" id="A0A5N6E947"/>
<dbReference type="EMBL" id="ML733638">
    <property type="protein sequence ID" value="KAB8213324.1"/>
    <property type="molecule type" value="Genomic_DNA"/>
</dbReference>
<protein>
    <submittedName>
        <fullName evidence="1">Uncharacterized protein</fullName>
    </submittedName>
</protein>
<proteinExistence type="predicted"/>
<evidence type="ECO:0000313" key="1">
    <source>
        <dbReference type="EMBL" id="KAB8213324.1"/>
    </source>
</evidence>
<organism evidence="1 2">
    <name type="scientific">Aspergillus novoparasiticus</name>
    <dbReference type="NCBI Taxonomy" id="986946"/>
    <lineage>
        <taxon>Eukaryota</taxon>
        <taxon>Fungi</taxon>
        <taxon>Dikarya</taxon>
        <taxon>Ascomycota</taxon>
        <taxon>Pezizomycotina</taxon>
        <taxon>Eurotiomycetes</taxon>
        <taxon>Eurotiomycetidae</taxon>
        <taxon>Eurotiales</taxon>
        <taxon>Aspergillaceae</taxon>
        <taxon>Aspergillus</taxon>
        <taxon>Aspergillus subgen. Circumdati</taxon>
    </lineage>
</organism>
<accession>A0A5N6E947</accession>
<keyword evidence="2" id="KW-1185">Reference proteome</keyword>
<name>A0A5N6E947_9EURO</name>
<dbReference type="Proteomes" id="UP000326799">
    <property type="component" value="Unassembled WGS sequence"/>
</dbReference>
<sequence length="53" mass="6348">MLYELYNASQAWPKVIHTLVSIKEVWQDVFNAYRELLRFLWGRAIDAVIRPNI</sequence>